<protein>
    <submittedName>
        <fullName evidence="2">Uncharacterized protein</fullName>
    </submittedName>
</protein>
<organism evidence="2 3">
    <name type="scientific">Caballeronia terrestris</name>
    <dbReference type="NCBI Taxonomy" id="1226301"/>
    <lineage>
        <taxon>Bacteria</taxon>
        <taxon>Pseudomonadati</taxon>
        <taxon>Pseudomonadota</taxon>
        <taxon>Betaproteobacteria</taxon>
        <taxon>Burkholderiales</taxon>
        <taxon>Burkholderiaceae</taxon>
        <taxon>Caballeronia</taxon>
    </lineage>
</organism>
<reference evidence="2" key="1">
    <citation type="submission" date="2016-01" db="EMBL/GenBank/DDBJ databases">
        <authorList>
            <person name="Peeters C."/>
        </authorList>
    </citation>
    <scope>NUCLEOTIDE SEQUENCE [LARGE SCALE GENOMIC DNA]</scope>
    <source>
        <strain evidence="2">LMG 22937</strain>
    </source>
</reference>
<evidence type="ECO:0000256" key="1">
    <source>
        <dbReference type="SAM" id="Phobius"/>
    </source>
</evidence>
<dbReference type="Proteomes" id="UP000054925">
    <property type="component" value="Unassembled WGS sequence"/>
</dbReference>
<proteinExistence type="predicted"/>
<dbReference type="EMBL" id="FCOL02000122">
    <property type="protein sequence ID" value="SAL84353.1"/>
    <property type="molecule type" value="Genomic_DNA"/>
</dbReference>
<keyword evidence="1" id="KW-0472">Membrane</keyword>
<feature type="transmembrane region" description="Helical" evidence="1">
    <location>
        <begin position="20"/>
        <end position="40"/>
    </location>
</feature>
<keyword evidence="1" id="KW-1133">Transmembrane helix</keyword>
<evidence type="ECO:0000313" key="3">
    <source>
        <dbReference type="Proteomes" id="UP000054925"/>
    </source>
</evidence>
<evidence type="ECO:0000313" key="2">
    <source>
        <dbReference type="EMBL" id="SAL84353.1"/>
    </source>
</evidence>
<keyword evidence="1" id="KW-0812">Transmembrane</keyword>
<accession>A0A158KUF7</accession>
<gene>
    <name evidence="2" type="ORF">AWB67_06659</name>
</gene>
<sequence>MPTHLPQRVNLKALNTKPVLHFILKPPFIVSAICSLRIVLGKPGGK</sequence>
<keyword evidence="3" id="KW-1185">Reference proteome</keyword>
<dbReference type="AlphaFoldDB" id="A0A158KUF7"/>
<comment type="caution">
    <text evidence="2">The sequence shown here is derived from an EMBL/GenBank/DDBJ whole genome shotgun (WGS) entry which is preliminary data.</text>
</comment>
<name>A0A158KUF7_9BURK</name>